<dbReference type="InterPro" id="IPR036736">
    <property type="entry name" value="ACP-like_sf"/>
</dbReference>
<dbReference type="Pfam" id="PF07993">
    <property type="entry name" value="NAD_binding_4"/>
    <property type="match status" value="1"/>
</dbReference>
<dbReference type="SMART" id="SM00823">
    <property type="entry name" value="PKS_PP"/>
    <property type="match status" value="1"/>
</dbReference>
<dbReference type="InterPro" id="IPR020845">
    <property type="entry name" value="AMP-binding_CS"/>
</dbReference>
<dbReference type="EMBL" id="JAACJJ010000030">
    <property type="protein sequence ID" value="KAF5318761.1"/>
    <property type="molecule type" value="Genomic_DNA"/>
</dbReference>
<dbReference type="OrthoDB" id="429813at2759"/>
<protein>
    <recommendedName>
        <fullName evidence="3">Carrier domain-containing protein</fullName>
    </recommendedName>
</protein>
<accession>A0A8H5F065</accession>
<evidence type="ECO:0000256" key="1">
    <source>
        <dbReference type="ARBA" id="ARBA00022450"/>
    </source>
</evidence>
<dbReference type="InterPro" id="IPR000873">
    <property type="entry name" value="AMP-dep_synth/lig_dom"/>
</dbReference>
<reference evidence="4 5" key="1">
    <citation type="journal article" date="2020" name="ISME J.">
        <title>Uncovering the hidden diversity of litter-decomposition mechanisms in mushroom-forming fungi.</title>
        <authorList>
            <person name="Floudas D."/>
            <person name="Bentzer J."/>
            <person name="Ahren D."/>
            <person name="Johansson T."/>
            <person name="Persson P."/>
            <person name="Tunlid A."/>
        </authorList>
    </citation>
    <scope>NUCLEOTIDE SEQUENCE [LARGE SCALE GENOMIC DNA]</scope>
    <source>
        <strain evidence="4 5">CBS 101986</strain>
    </source>
</reference>
<sequence>MLRKNPKMSPIMATSYAPQSRPLVFPPTDGTVTLPEVLDFHNEHQPQRTIFTFKADGAAAATNISFFEFRRAADRVAHFIRPERCGAEGEIIALVALSDTLLYQAVTVGLTRAGIVPYLMSPRNTAVAIIKMLKETSCHKLLTTQETLKALISEIKLGLEGGTETASYPLEIIEMPPLCAIFPRMGVETIDDLFEEFPKPATRPDLSQTLIYLHSSGSTGLPKSIRQSFRMICNWASLPGGSEVTNRTLGVMALPAFHTLGLTSHVLRAAYGLCTVALYPPIADTPSKLPVMPTPDNIIEHMRRTGCEDLVSIPALFNIWVQQKDTVEYLASLKLVVYSGGPLPSETGRQLVRAGVRLVSMYGGTEFGIPVHFTRQAPRTSEVDYPWEYFSLDENVNARFEPQGDGTYELQFLRHDTRHDLPVENMGNGVRGYATSDLFIPNASAPGFWKLIGRKDDVIIHSSGEKTVPGPMENIIAQSQYIIGVVMFGREHDQPGVLIELEKTYAIDPQNEADVVKARNVLWPLIEQANKVAPAFSKIYKEFILFSDARKPLPRAGKGTVMRKAALSDYHNEIEALYATVSAVAGTEDISPPVSWIEADVSTWLLAQLKDIYADLTFTANDDLFDQGLDSLSATVLRRRISSALKSDSSTVSVAEHINQNTVYAHPTVHGLSTFIASSVKSPDGNATVNDPTIPIENTIKKYSHGLDDEIRGTKPLPGAHTILLTGSTGNLGSHILESLLCNPNVERIYALNRPSSQSAVARHEARFVDKGFDVELLRQEKLRFLEGDASNLSLGLPDDVYEEVMNSVTIIIHNAWRLNFNLSLPSFESNIRGTRRLIDLGRASPYGSDVRFVFTSSVSQAFSWDTRKGTYPEEVLSDARYAVGMGYGESKYVCERILSVCGLRATSLRIGQITGGMPSGAWATTDWVPIMVKSGISLGVLPSQAGTASWIPMDSVAQAVLEIALETSNYSYQALNIVHPRPITFDMAMANVNEALFSAGIIKAPLNIIPQTQWSQLLEARALNASSSDMESIPAIKLLEFFRSVAQADAAVRAGTLDGIESGGLTRFSTLKAEAASETMKNLSPVDAQHARSWVNYWRSAGLLSRLDI</sequence>
<dbReference type="InterPro" id="IPR036291">
    <property type="entry name" value="NAD(P)-bd_dom_sf"/>
</dbReference>
<dbReference type="SUPFAM" id="SSF47336">
    <property type="entry name" value="ACP-like"/>
    <property type="match status" value="1"/>
</dbReference>
<proteinExistence type="predicted"/>
<dbReference type="GO" id="GO:0031177">
    <property type="term" value="F:phosphopantetheine binding"/>
    <property type="evidence" value="ECO:0007669"/>
    <property type="project" value="InterPro"/>
</dbReference>
<dbReference type="PROSITE" id="PS50075">
    <property type="entry name" value="CARRIER"/>
    <property type="match status" value="1"/>
</dbReference>
<keyword evidence="2" id="KW-0597">Phosphoprotein</keyword>
<dbReference type="Gene3D" id="1.10.1200.10">
    <property type="entry name" value="ACP-like"/>
    <property type="match status" value="1"/>
</dbReference>
<feature type="domain" description="Carrier" evidence="3">
    <location>
        <begin position="595"/>
        <end position="680"/>
    </location>
</feature>
<dbReference type="InterPro" id="IPR020806">
    <property type="entry name" value="PKS_PP-bd"/>
</dbReference>
<dbReference type="Gene3D" id="3.40.50.720">
    <property type="entry name" value="NAD(P)-binding Rossmann-like Domain"/>
    <property type="match status" value="1"/>
</dbReference>
<evidence type="ECO:0000259" key="3">
    <source>
        <dbReference type="PROSITE" id="PS50075"/>
    </source>
</evidence>
<dbReference type="Pfam" id="PF23562">
    <property type="entry name" value="AMP-binding_C_3"/>
    <property type="match status" value="1"/>
</dbReference>
<dbReference type="SUPFAM" id="SSF56801">
    <property type="entry name" value="Acetyl-CoA synthetase-like"/>
    <property type="match status" value="1"/>
</dbReference>
<dbReference type="SUPFAM" id="SSF51735">
    <property type="entry name" value="NAD(P)-binding Rossmann-fold domains"/>
    <property type="match status" value="1"/>
</dbReference>
<dbReference type="InterPro" id="IPR051414">
    <property type="entry name" value="Adenylate-forming_Reductase"/>
</dbReference>
<dbReference type="Pfam" id="PF00550">
    <property type="entry name" value="PP-binding"/>
    <property type="match status" value="1"/>
</dbReference>
<evidence type="ECO:0000313" key="5">
    <source>
        <dbReference type="Proteomes" id="UP000567179"/>
    </source>
</evidence>
<dbReference type="InterPro" id="IPR009081">
    <property type="entry name" value="PP-bd_ACP"/>
</dbReference>
<dbReference type="InterPro" id="IPR013120">
    <property type="entry name" value="FAR_NAD-bd"/>
</dbReference>
<comment type="caution">
    <text evidence="4">The sequence shown here is derived from an EMBL/GenBank/DDBJ whole genome shotgun (WGS) entry which is preliminary data.</text>
</comment>
<keyword evidence="1" id="KW-0596">Phosphopantetheine</keyword>
<dbReference type="PANTHER" id="PTHR43439:SF2">
    <property type="entry name" value="ENZYME, PUTATIVE (JCVI)-RELATED"/>
    <property type="match status" value="1"/>
</dbReference>
<dbReference type="InterPro" id="IPR042099">
    <property type="entry name" value="ANL_N_sf"/>
</dbReference>
<dbReference type="PANTHER" id="PTHR43439">
    <property type="entry name" value="PHENYLACETATE-COENZYME A LIGASE"/>
    <property type="match status" value="1"/>
</dbReference>
<dbReference type="Gene3D" id="3.40.50.12780">
    <property type="entry name" value="N-terminal domain of ligase-like"/>
    <property type="match status" value="1"/>
</dbReference>
<dbReference type="AlphaFoldDB" id="A0A8H5F065"/>
<dbReference type="Proteomes" id="UP000567179">
    <property type="component" value="Unassembled WGS sequence"/>
</dbReference>
<evidence type="ECO:0000256" key="2">
    <source>
        <dbReference type="ARBA" id="ARBA00022553"/>
    </source>
</evidence>
<dbReference type="PROSITE" id="PS00455">
    <property type="entry name" value="AMP_BINDING"/>
    <property type="match status" value="1"/>
</dbReference>
<evidence type="ECO:0000313" key="4">
    <source>
        <dbReference type="EMBL" id="KAF5318761.1"/>
    </source>
</evidence>
<organism evidence="4 5">
    <name type="scientific">Psilocybe cf. subviscida</name>
    <dbReference type="NCBI Taxonomy" id="2480587"/>
    <lineage>
        <taxon>Eukaryota</taxon>
        <taxon>Fungi</taxon>
        <taxon>Dikarya</taxon>
        <taxon>Basidiomycota</taxon>
        <taxon>Agaricomycotina</taxon>
        <taxon>Agaricomycetes</taxon>
        <taxon>Agaricomycetidae</taxon>
        <taxon>Agaricales</taxon>
        <taxon>Agaricineae</taxon>
        <taxon>Strophariaceae</taxon>
        <taxon>Psilocybe</taxon>
    </lineage>
</organism>
<gene>
    <name evidence="4" type="ORF">D9619_011064</name>
</gene>
<keyword evidence="5" id="KW-1185">Reference proteome</keyword>
<dbReference type="Pfam" id="PF00501">
    <property type="entry name" value="AMP-binding"/>
    <property type="match status" value="1"/>
</dbReference>
<name>A0A8H5F065_9AGAR</name>